<dbReference type="Gene3D" id="1.10.10.1450">
    <property type="match status" value="1"/>
</dbReference>
<accession>E2BTV3</accession>
<dbReference type="Proteomes" id="UP000008237">
    <property type="component" value="Unassembled WGS sequence"/>
</dbReference>
<evidence type="ECO:0000313" key="2">
    <source>
        <dbReference type="EMBL" id="EFN80852.1"/>
    </source>
</evidence>
<protein>
    <recommendedName>
        <fullName evidence="1">Mos1 transposase HTH domain-containing protein</fullName>
    </recommendedName>
</protein>
<feature type="non-terminal residue" evidence="2">
    <location>
        <position position="43"/>
    </location>
</feature>
<evidence type="ECO:0000313" key="3">
    <source>
        <dbReference type="Proteomes" id="UP000008237"/>
    </source>
</evidence>
<feature type="non-terminal residue" evidence="2">
    <location>
        <position position="1"/>
    </location>
</feature>
<evidence type="ECO:0000259" key="1">
    <source>
        <dbReference type="Pfam" id="PF17906"/>
    </source>
</evidence>
<dbReference type="InterPro" id="IPR041426">
    <property type="entry name" value="Mos1_HTH"/>
</dbReference>
<sequence length="43" mass="5031">FCFDQQKTAAEGHRILIETYGDVALSSKTCECWFRRLKSDDFN</sequence>
<dbReference type="AlphaFoldDB" id="E2BTV3"/>
<organism evidence="3">
    <name type="scientific">Harpegnathos saltator</name>
    <name type="common">Jerdon's jumping ant</name>
    <dbReference type="NCBI Taxonomy" id="610380"/>
    <lineage>
        <taxon>Eukaryota</taxon>
        <taxon>Metazoa</taxon>
        <taxon>Ecdysozoa</taxon>
        <taxon>Arthropoda</taxon>
        <taxon>Hexapoda</taxon>
        <taxon>Insecta</taxon>
        <taxon>Pterygota</taxon>
        <taxon>Neoptera</taxon>
        <taxon>Endopterygota</taxon>
        <taxon>Hymenoptera</taxon>
        <taxon>Apocrita</taxon>
        <taxon>Aculeata</taxon>
        <taxon>Formicoidea</taxon>
        <taxon>Formicidae</taxon>
        <taxon>Ponerinae</taxon>
        <taxon>Ponerini</taxon>
        <taxon>Harpegnathos</taxon>
    </lineage>
</organism>
<dbReference type="EMBL" id="GL450531">
    <property type="protein sequence ID" value="EFN80852.1"/>
    <property type="molecule type" value="Genomic_DNA"/>
</dbReference>
<dbReference type="InParanoid" id="E2BTV3"/>
<feature type="domain" description="Mos1 transposase HTH" evidence="1">
    <location>
        <begin position="1"/>
        <end position="41"/>
    </location>
</feature>
<keyword evidence="3" id="KW-1185">Reference proteome</keyword>
<proteinExistence type="predicted"/>
<gene>
    <name evidence="2" type="ORF">EAI_11882</name>
</gene>
<dbReference type="Pfam" id="PF17906">
    <property type="entry name" value="HTH_48"/>
    <property type="match status" value="1"/>
</dbReference>
<name>E2BTV3_HARSA</name>
<reference evidence="2 3" key="1">
    <citation type="journal article" date="2010" name="Science">
        <title>Genomic comparison of the ants Camponotus floridanus and Harpegnathos saltator.</title>
        <authorList>
            <person name="Bonasio R."/>
            <person name="Zhang G."/>
            <person name="Ye C."/>
            <person name="Mutti N.S."/>
            <person name="Fang X."/>
            <person name="Qin N."/>
            <person name="Donahue G."/>
            <person name="Yang P."/>
            <person name="Li Q."/>
            <person name="Li C."/>
            <person name="Zhang P."/>
            <person name="Huang Z."/>
            <person name="Berger S.L."/>
            <person name="Reinberg D."/>
            <person name="Wang J."/>
            <person name="Liebig J."/>
        </authorList>
    </citation>
    <scope>NUCLEOTIDE SEQUENCE [LARGE SCALE GENOMIC DNA]</scope>
    <source>
        <strain evidence="2 3">R22 G/1</strain>
    </source>
</reference>